<feature type="domain" description="DC1" evidence="3">
    <location>
        <begin position="146"/>
        <end position="195"/>
    </location>
</feature>
<dbReference type="InterPro" id="IPR004146">
    <property type="entry name" value="DC1"/>
</dbReference>
<dbReference type="EMBL" id="JBAMMX010000005">
    <property type="protein sequence ID" value="KAK6939164.1"/>
    <property type="molecule type" value="Genomic_DNA"/>
</dbReference>
<comment type="caution">
    <text evidence="4">The sequence shown here is derived from an EMBL/GenBank/DDBJ whole genome shotgun (WGS) entry which is preliminary data.</text>
</comment>
<evidence type="ECO:0000313" key="4">
    <source>
        <dbReference type="EMBL" id="KAK6939164.1"/>
    </source>
</evidence>
<dbReference type="InterPro" id="IPR046349">
    <property type="entry name" value="C1-like_sf"/>
</dbReference>
<dbReference type="PANTHER" id="PTHR47841">
    <property type="entry name" value="DIACYLGLYCEROL KINASE THETA-LIKE-RELATED"/>
    <property type="match status" value="1"/>
</dbReference>
<keyword evidence="5" id="KW-1185">Reference proteome</keyword>
<evidence type="ECO:0000256" key="1">
    <source>
        <dbReference type="ARBA" id="ARBA00022737"/>
    </source>
</evidence>
<dbReference type="AlphaFoldDB" id="A0AAN8ZFM6"/>
<protein>
    <submittedName>
        <fullName evidence="4">DC1</fullName>
    </submittedName>
</protein>
<dbReference type="SUPFAM" id="SSF57889">
    <property type="entry name" value="Cysteine-rich domain"/>
    <property type="match status" value="1"/>
</dbReference>
<organism evidence="4 5">
    <name type="scientific">Dillenia turbinata</name>
    <dbReference type="NCBI Taxonomy" id="194707"/>
    <lineage>
        <taxon>Eukaryota</taxon>
        <taxon>Viridiplantae</taxon>
        <taxon>Streptophyta</taxon>
        <taxon>Embryophyta</taxon>
        <taxon>Tracheophyta</taxon>
        <taxon>Spermatophyta</taxon>
        <taxon>Magnoliopsida</taxon>
        <taxon>eudicotyledons</taxon>
        <taxon>Gunneridae</taxon>
        <taxon>Pentapetalae</taxon>
        <taxon>Dilleniales</taxon>
        <taxon>Dilleniaceae</taxon>
        <taxon>Dillenia</taxon>
    </lineage>
</organism>
<evidence type="ECO:0000256" key="2">
    <source>
        <dbReference type="SAM" id="MobiDB-lite"/>
    </source>
</evidence>
<gene>
    <name evidence="4" type="ORF">RJ641_028695</name>
</gene>
<reference evidence="4 5" key="1">
    <citation type="submission" date="2023-12" db="EMBL/GenBank/DDBJ databases">
        <title>A high-quality genome assembly for Dillenia turbinata (Dilleniales).</title>
        <authorList>
            <person name="Chanderbali A."/>
        </authorList>
    </citation>
    <scope>NUCLEOTIDE SEQUENCE [LARGE SCALE GENOMIC DNA]</scope>
    <source>
        <strain evidence="4">LSX21</strain>
        <tissue evidence="4">Leaf</tissue>
    </source>
</reference>
<name>A0AAN8ZFM6_9MAGN</name>
<dbReference type="CDD" id="cd00029">
    <property type="entry name" value="C1"/>
    <property type="match status" value="1"/>
</dbReference>
<feature type="region of interest" description="Disordered" evidence="2">
    <location>
        <begin position="1"/>
        <end position="35"/>
    </location>
</feature>
<dbReference type="Pfam" id="PF03107">
    <property type="entry name" value="C1_2"/>
    <property type="match status" value="3"/>
</dbReference>
<sequence>MLPAKQRPPSALPYQTPSSESTSMSMSMSMSSKPLRKSRTFMLKKSTSTTMELPVPTFTNYPSSNYVLKKSPSLEFPTSPEPIIQGEEILHSIHPRHPLVQVCMPEPFTCMGCKEYGAGNRFVCLQCNFELHEFCALAPSALKSHPFHAHHHLKFCSKPVKGGMLGTKCNICNKSIKGFSFQCSACSFQMHPCCAMLSTKMNFPIHPHTLNLLPSKSLSSADPSLACGECKKKRSGKIYHCPICDYHLHAVCAKNMVNGLEANGIKGLEKPSMLGTAARFASQVVIEFIGGLIEGIGEGVGEVLISNMSKGRHTST</sequence>
<accession>A0AAN8ZFM6</accession>
<evidence type="ECO:0000259" key="3">
    <source>
        <dbReference type="Pfam" id="PF03107"/>
    </source>
</evidence>
<feature type="domain" description="DC1" evidence="3">
    <location>
        <begin position="93"/>
        <end position="136"/>
    </location>
</feature>
<dbReference type="PANTHER" id="PTHR47841:SF3">
    <property type="entry name" value="OS09G0492800 PROTEIN"/>
    <property type="match status" value="1"/>
</dbReference>
<keyword evidence="1" id="KW-0677">Repeat</keyword>
<evidence type="ECO:0000313" key="5">
    <source>
        <dbReference type="Proteomes" id="UP001370490"/>
    </source>
</evidence>
<proteinExistence type="predicted"/>
<dbReference type="Proteomes" id="UP001370490">
    <property type="component" value="Unassembled WGS sequence"/>
</dbReference>
<feature type="compositionally biased region" description="Low complexity" evidence="2">
    <location>
        <begin position="18"/>
        <end position="32"/>
    </location>
</feature>
<feature type="domain" description="DC1" evidence="3">
    <location>
        <begin position="204"/>
        <end position="253"/>
    </location>
</feature>